<dbReference type="AlphaFoldDB" id="A0A7W7MR45"/>
<sequence length="96" mass="10250">MAAFTNTAGTRMSGAYVDRRLVGGSAALMTVGFVTYAIGAAVGAYAMFGAARRYIAQLEEPPQVTVRRRWGQVRTATGAGVGAWRDYDRALSDSVR</sequence>
<keyword evidence="3" id="KW-1185">Reference proteome</keyword>
<keyword evidence="1" id="KW-0472">Membrane</keyword>
<proteinExistence type="predicted"/>
<reference evidence="2 3" key="1">
    <citation type="submission" date="2020-08" db="EMBL/GenBank/DDBJ databases">
        <title>Sequencing the genomes of 1000 actinobacteria strains.</title>
        <authorList>
            <person name="Klenk H.-P."/>
        </authorList>
    </citation>
    <scope>NUCLEOTIDE SEQUENCE [LARGE SCALE GENOMIC DNA]</scope>
    <source>
        <strain evidence="2 3">DSM 43149</strain>
    </source>
</reference>
<keyword evidence="1" id="KW-0812">Transmembrane</keyword>
<dbReference type="Proteomes" id="UP000578112">
    <property type="component" value="Unassembled WGS sequence"/>
</dbReference>
<evidence type="ECO:0000256" key="1">
    <source>
        <dbReference type="SAM" id="Phobius"/>
    </source>
</evidence>
<protein>
    <submittedName>
        <fullName evidence="2">Uncharacterized protein</fullName>
    </submittedName>
</protein>
<keyword evidence="1" id="KW-1133">Transmembrane helix</keyword>
<accession>A0A7W7MR45</accession>
<comment type="caution">
    <text evidence="2">The sequence shown here is derived from an EMBL/GenBank/DDBJ whole genome shotgun (WGS) entry which is preliminary data.</text>
</comment>
<organism evidence="2 3">
    <name type="scientific">Actinoplanes digitatis</name>
    <dbReference type="NCBI Taxonomy" id="1868"/>
    <lineage>
        <taxon>Bacteria</taxon>
        <taxon>Bacillati</taxon>
        <taxon>Actinomycetota</taxon>
        <taxon>Actinomycetes</taxon>
        <taxon>Micromonosporales</taxon>
        <taxon>Micromonosporaceae</taxon>
        <taxon>Actinoplanes</taxon>
    </lineage>
</organism>
<gene>
    <name evidence="2" type="ORF">BJ971_004422</name>
</gene>
<name>A0A7W7MR45_9ACTN</name>
<dbReference type="RefSeq" id="WP_184995119.1">
    <property type="nucleotide sequence ID" value="NZ_BOMK01000041.1"/>
</dbReference>
<evidence type="ECO:0000313" key="2">
    <source>
        <dbReference type="EMBL" id="MBB4763866.1"/>
    </source>
</evidence>
<dbReference type="EMBL" id="JACHNH010000001">
    <property type="protein sequence ID" value="MBB4763866.1"/>
    <property type="molecule type" value="Genomic_DNA"/>
</dbReference>
<evidence type="ECO:0000313" key="3">
    <source>
        <dbReference type="Proteomes" id="UP000578112"/>
    </source>
</evidence>
<feature type="transmembrane region" description="Helical" evidence="1">
    <location>
        <begin position="26"/>
        <end position="48"/>
    </location>
</feature>